<evidence type="ECO:0000313" key="2">
    <source>
        <dbReference type="EMBL" id="CAA9277088.1"/>
    </source>
</evidence>
<gene>
    <name evidence="2" type="ORF">AVDCRST_MAG08-3508</name>
</gene>
<proteinExistence type="predicted"/>
<reference evidence="2" key="1">
    <citation type="submission" date="2020-02" db="EMBL/GenBank/DDBJ databases">
        <authorList>
            <person name="Meier V. D."/>
        </authorList>
    </citation>
    <scope>NUCLEOTIDE SEQUENCE</scope>
    <source>
        <strain evidence="2">AVDCRST_MAG08</strain>
    </source>
</reference>
<protein>
    <submittedName>
        <fullName evidence="2">Uncharacterized protein</fullName>
    </submittedName>
</protein>
<dbReference type="EMBL" id="CADCTG010000264">
    <property type="protein sequence ID" value="CAA9277088.1"/>
    <property type="molecule type" value="Genomic_DNA"/>
</dbReference>
<name>A0A6J4JDB1_9PROT</name>
<evidence type="ECO:0000256" key="1">
    <source>
        <dbReference type="SAM" id="MobiDB-lite"/>
    </source>
</evidence>
<dbReference type="AlphaFoldDB" id="A0A6J4JDB1"/>
<feature type="non-terminal residue" evidence="2">
    <location>
        <position position="62"/>
    </location>
</feature>
<feature type="non-terminal residue" evidence="2">
    <location>
        <position position="1"/>
    </location>
</feature>
<sequence length="62" mass="6302">DPGPSGRRASRGASAGLRPQAAAGAAWGLRVRDAARRPVRQAESQHPPAAEDAGRQGHPAGL</sequence>
<feature type="region of interest" description="Disordered" evidence="1">
    <location>
        <begin position="1"/>
        <end position="62"/>
    </location>
</feature>
<accession>A0A6J4JDB1</accession>
<feature type="compositionally biased region" description="Low complexity" evidence="1">
    <location>
        <begin position="1"/>
        <end position="28"/>
    </location>
</feature>
<organism evidence="2">
    <name type="scientific">uncultured Acetobacteraceae bacterium</name>
    <dbReference type="NCBI Taxonomy" id="169975"/>
    <lineage>
        <taxon>Bacteria</taxon>
        <taxon>Pseudomonadati</taxon>
        <taxon>Pseudomonadota</taxon>
        <taxon>Alphaproteobacteria</taxon>
        <taxon>Acetobacterales</taxon>
        <taxon>Acetobacteraceae</taxon>
        <taxon>environmental samples</taxon>
    </lineage>
</organism>